<name>A0ABD2CD35_VESMC</name>
<dbReference type="EMBL" id="JAYRBN010000058">
    <property type="protein sequence ID" value="KAL2742188.1"/>
    <property type="molecule type" value="Genomic_DNA"/>
</dbReference>
<keyword evidence="2" id="KW-1185">Reference proteome</keyword>
<evidence type="ECO:0000313" key="1">
    <source>
        <dbReference type="EMBL" id="KAL2742188.1"/>
    </source>
</evidence>
<comment type="caution">
    <text evidence="1">The sequence shown here is derived from an EMBL/GenBank/DDBJ whole genome shotgun (WGS) entry which is preliminary data.</text>
</comment>
<dbReference type="AlphaFoldDB" id="A0ABD2CD35"/>
<accession>A0ABD2CD35</accession>
<proteinExistence type="predicted"/>
<protein>
    <submittedName>
        <fullName evidence="1">Uncharacterized protein</fullName>
    </submittedName>
</protein>
<gene>
    <name evidence="1" type="ORF">V1477_009817</name>
</gene>
<reference evidence="1 2" key="1">
    <citation type="journal article" date="2024" name="Ann. Entomol. Soc. Am.">
        <title>Genomic analyses of the southern and eastern yellowjacket wasps (Hymenoptera: Vespidae) reveal evolutionary signatures of social life.</title>
        <authorList>
            <person name="Catto M.A."/>
            <person name="Caine P.B."/>
            <person name="Orr S.E."/>
            <person name="Hunt B.G."/>
            <person name="Goodisman M.A.D."/>
        </authorList>
    </citation>
    <scope>NUCLEOTIDE SEQUENCE [LARGE SCALE GENOMIC DNA]</scope>
    <source>
        <strain evidence="1">232</strain>
        <tissue evidence="1">Head and thorax</tissue>
    </source>
</reference>
<sequence length="117" mass="14064">MFSGTLIKNYGCFMDTFLSTCTVNKSTDFRHFYNFKFSNMFNSIKDKIILSLKIYEIVYMHSHYLNIDEGEKNHEHLLQYSKGVLRISSYYCINNFIYYFNLKFEDLNNFLKIHSIS</sequence>
<evidence type="ECO:0000313" key="2">
    <source>
        <dbReference type="Proteomes" id="UP001607303"/>
    </source>
</evidence>
<organism evidence="1 2">
    <name type="scientific">Vespula maculifrons</name>
    <name type="common">Eastern yellow jacket</name>
    <name type="synonym">Wasp</name>
    <dbReference type="NCBI Taxonomy" id="7453"/>
    <lineage>
        <taxon>Eukaryota</taxon>
        <taxon>Metazoa</taxon>
        <taxon>Ecdysozoa</taxon>
        <taxon>Arthropoda</taxon>
        <taxon>Hexapoda</taxon>
        <taxon>Insecta</taxon>
        <taxon>Pterygota</taxon>
        <taxon>Neoptera</taxon>
        <taxon>Endopterygota</taxon>
        <taxon>Hymenoptera</taxon>
        <taxon>Apocrita</taxon>
        <taxon>Aculeata</taxon>
        <taxon>Vespoidea</taxon>
        <taxon>Vespidae</taxon>
        <taxon>Vespinae</taxon>
        <taxon>Vespula</taxon>
    </lineage>
</organism>
<dbReference type="Proteomes" id="UP001607303">
    <property type="component" value="Unassembled WGS sequence"/>
</dbReference>